<dbReference type="RefSeq" id="WP_136136566.1">
    <property type="nucleotide sequence ID" value="NZ_SDGV01000011.1"/>
</dbReference>
<feature type="transmembrane region" description="Helical" evidence="6">
    <location>
        <begin position="46"/>
        <end position="79"/>
    </location>
</feature>
<feature type="domain" description="TM2" evidence="7">
    <location>
        <begin position="15"/>
        <end position="67"/>
    </location>
</feature>
<reference evidence="9 10" key="1">
    <citation type="submission" date="2019-01" db="EMBL/GenBank/DDBJ databases">
        <title>Vagococcus silagei sp. nov. isolated from brewer's grain.</title>
        <authorList>
            <person name="Guu J.-R."/>
        </authorList>
    </citation>
    <scope>NUCLEOTIDE SEQUENCE [LARGE SCALE GENOMIC DNA]</scope>
    <source>
        <strain evidence="9 10">2B-2</strain>
    </source>
</reference>
<comment type="subcellular location">
    <subcellularLocation>
        <location evidence="1">Membrane</location>
        <topology evidence="1">Multi-pass membrane protein</topology>
    </subcellularLocation>
</comment>
<dbReference type="Pfam" id="PF05154">
    <property type="entry name" value="TM2"/>
    <property type="match status" value="1"/>
</dbReference>
<evidence type="ECO:0000259" key="7">
    <source>
        <dbReference type="Pfam" id="PF05154"/>
    </source>
</evidence>
<dbReference type="EMBL" id="SDGV01000011">
    <property type="protein sequence ID" value="THB61555.1"/>
    <property type="molecule type" value="Genomic_DNA"/>
</dbReference>
<dbReference type="Proteomes" id="UP000310506">
    <property type="component" value="Unassembled WGS sequence"/>
</dbReference>
<evidence type="ECO:0000313" key="10">
    <source>
        <dbReference type="Proteomes" id="UP000310506"/>
    </source>
</evidence>
<feature type="region of interest" description="Disordered" evidence="5">
    <location>
        <begin position="95"/>
        <end position="114"/>
    </location>
</feature>
<name>A0A4S3B968_9ENTE</name>
<protein>
    <submittedName>
        <fullName evidence="9">NINE protein</fullName>
    </submittedName>
</protein>
<dbReference type="OrthoDB" id="9816361at2"/>
<comment type="caution">
    <text evidence="9">The sequence shown here is derived from an EMBL/GenBank/DDBJ whole genome shotgun (WGS) entry which is preliminary data.</text>
</comment>
<dbReference type="GO" id="GO:0016020">
    <property type="term" value="C:membrane"/>
    <property type="evidence" value="ECO:0007669"/>
    <property type="project" value="UniProtKB-SubCell"/>
</dbReference>
<organism evidence="9 10">
    <name type="scientific">Vagococcus silagei</name>
    <dbReference type="NCBI Taxonomy" id="2508885"/>
    <lineage>
        <taxon>Bacteria</taxon>
        <taxon>Bacillati</taxon>
        <taxon>Bacillota</taxon>
        <taxon>Bacilli</taxon>
        <taxon>Lactobacillales</taxon>
        <taxon>Enterococcaceae</taxon>
        <taxon>Vagococcus</taxon>
    </lineage>
</organism>
<evidence type="ECO:0000256" key="5">
    <source>
        <dbReference type="SAM" id="MobiDB-lite"/>
    </source>
</evidence>
<dbReference type="InterPro" id="IPR028932">
    <property type="entry name" value="TerB-C"/>
</dbReference>
<dbReference type="Pfam" id="PF15615">
    <property type="entry name" value="TerB_C"/>
    <property type="match status" value="1"/>
</dbReference>
<sequence>MKLFYIYNFRDFKKMNKNMSTAGFLALFLGCTGAHKFYLNNKKAGLLLLLLSMVTLIFFMPGFIILWFYTIIEGLSYLLNGIKRERIRQKKIARLQQRKDQQSKRPVQKQPKVNAKNINNQIRNSINQNNHSDVIDITNLDIKPINYSEFEENWQYYLDLPYERKCMEDEEIKHQTLALYHKVCQFLNYELGALGTTLPELFENYQNENIQYNNLPYTIYCIAEGHVTQGTYDNTFSYQLLEQAIGETLKEKIREYALAVCQHTITDPQSIMQNTIFSNDWVWWDPEHQIRDTNIFSAEDIYLLDLTCPRETKIWELYDIKIEILKLYLLALNSILNTSLEEETWKKQSKQTIEQLKTQNYRETQRSWRFINGLLKVSENTLRQILPSSNYTQNLNIDEEIHAIDLFLPEKVMIQINTITEEYLQQLSEDVLLKLVNTLHYSEARNNNIIIKKLSLEALTEKWKKSLISIQEQNNYLKIIKEVGKNISNQDFKLIILYEQSRLDKFTKARKKQVTSMIDVGNITIFETLIKNQERLTQNQIETILNLKQPIRKTVSLNAQQIKVSQAKLNETISVLEEYFDEEEIEPIVTEQESLDKTTEKIPKVASYTEKDDAVFLIKRILDEKSIPVSEVNDFAMNQGKMLNMYLSDLNKLFYDDLSDQLFTVEDDMVIIDDYYLEYAMEEINFEE</sequence>
<keyword evidence="10" id="KW-1185">Reference proteome</keyword>
<evidence type="ECO:0000256" key="1">
    <source>
        <dbReference type="ARBA" id="ARBA00004141"/>
    </source>
</evidence>
<keyword evidence="4 6" id="KW-0472">Membrane</keyword>
<evidence type="ECO:0000259" key="8">
    <source>
        <dbReference type="Pfam" id="PF15615"/>
    </source>
</evidence>
<keyword evidence="3 6" id="KW-1133">Transmembrane helix</keyword>
<gene>
    <name evidence="9" type="ORF">ESZ54_04870</name>
</gene>
<evidence type="ECO:0000256" key="3">
    <source>
        <dbReference type="ARBA" id="ARBA00022989"/>
    </source>
</evidence>
<keyword evidence="2 6" id="KW-0812">Transmembrane</keyword>
<dbReference type="PROSITE" id="PS51257">
    <property type="entry name" value="PROKAR_LIPOPROTEIN"/>
    <property type="match status" value="1"/>
</dbReference>
<evidence type="ECO:0000256" key="6">
    <source>
        <dbReference type="SAM" id="Phobius"/>
    </source>
</evidence>
<dbReference type="InterPro" id="IPR007829">
    <property type="entry name" value="TM2"/>
</dbReference>
<accession>A0A4S3B968</accession>
<evidence type="ECO:0000256" key="2">
    <source>
        <dbReference type="ARBA" id="ARBA00022692"/>
    </source>
</evidence>
<proteinExistence type="predicted"/>
<evidence type="ECO:0000313" key="9">
    <source>
        <dbReference type="EMBL" id="THB61555.1"/>
    </source>
</evidence>
<evidence type="ECO:0000256" key="4">
    <source>
        <dbReference type="ARBA" id="ARBA00023136"/>
    </source>
</evidence>
<feature type="domain" description="TerB-C" evidence="8">
    <location>
        <begin position="547"/>
        <end position="678"/>
    </location>
</feature>
<dbReference type="AlphaFoldDB" id="A0A4S3B968"/>